<dbReference type="SMART" id="SM01120">
    <property type="entry name" value="Dak2"/>
    <property type="match status" value="1"/>
</dbReference>
<dbReference type="NCBIfam" id="TIGR02365">
    <property type="entry name" value="dha_L_ycgS"/>
    <property type="match status" value="1"/>
</dbReference>
<organism evidence="4 5">
    <name type="scientific">Sporolactobacillus spathodeae</name>
    <dbReference type="NCBI Taxonomy" id="1465502"/>
    <lineage>
        <taxon>Bacteria</taxon>
        <taxon>Bacillati</taxon>
        <taxon>Bacillota</taxon>
        <taxon>Bacilli</taxon>
        <taxon>Bacillales</taxon>
        <taxon>Sporolactobacillaceae</taxon>
        <taxon>Sporolactobacillus</taxon>
    </lineage>
</organism>
<dbReference type="Pfam" id="PF02734">
    <property type="entry name" value="Dak2"/>
    <property type="match status" value="1"/>
</dbReference>
<comment type="caution">
    <text evidence="4">The sequence shown here is derived from an EMBL/GenBank/DDBJ whole genome shotgun (WGS) entry which is preliminary data.</text>
</comment>
<dbReference type="PANTHER" id="PTHR28629:SF4">
    <property type="entry name" value="TRIOKINASE_FMN CYCLASE"/>
    <property type="match status" value="1"/>
</dbReference>
<evidence type="ECO:0000256" key="2">
    <source>
        <dbReference type="ARBA" id="ARBA00022777"/>
    </source>
</evidence>
<evidence type="ECO:0000313" key="4">
    <source>
        <dbReference type="EMBL" id="MBM7658927.1"/>
    </source>
</evidence>
<dbReference type="Gene3D" id="1.25.40.340">
    <property type="match status" value="1"/>
</dbReference>
<dbReference type="EMBL" id="JAFBEV010000027">
    <property type="protein sequence ID" value="MBM7658927.1"/>
    <property type="molecule type" value="Genomic_DNA"/>
</dbReference>
<sequence length="211" mass="22059">MAELNQIIGALRLMAETIEKNKEHLTELDGAIGDGDHGINMSRGFAFVKETLDKGGFQNAGDLFKKCGMALVAHVGGASGPLYGTAFLRAAMVLKDREDVHAADYVQILKDAAEGIKMRGKSDRGEKTMLDALIPAYEAAADAVQQGKSAQEILNAAKVAAAEGAVGTEKLVAQKGRASYLGERSIGHQDPGAASAALVLAAVADYFAAEK</sequence>
<dbReference type="PANTHER" id="PTHR28629">
    <property type="entry name" value="TRIOKINASE/FMN CYCLASE"/>
    <property type="match status" value="1"/>
</dbReference>
<dbReference type="InterPro" id="IPR036117">
    <property type="entry name" value="DhaL_dom_sf"/>
</dbReference>
<reference evidence="4 5" key="1">
    <citation type="submission" date="2021-01" db="EMBL/GenBank/DDBJ databases">
        <title>Genomic Encyclopedia of Type Strains, Phase IV (KMG-IV): sequencing the most valuable type-strain genomes for metagenomic binning, comparative biology and taxonomic classification.</title>
        <authorList>
            <person name="Goeker M."/>
        </authorList>
    </citation>
    <scope>NUCLEOTIDE SEQUENCE [LARGE SCALE GENOMIC DNA]</scope>
    <source>
        <strain evidence="4 5">DSM 100968</strain>
    </source>
</reference>
<feature type="domain" description="DhaL" evidence="3">
    <location>
        <begin position="5"/>
        <end position="205"/>
    </location>
</feature>
<dbReference type="InterPro" id="IPR004007">
    <property type="entry name" value="DhaL_dom"/>
</dbReference>
<dbReference type="InterPro" id="IPR012737">
    <property type="entry name" value="DhaK_L_YcgS"/>
</dbReference>
<dbReference type="SUPFAM" id="SSF101473">
    <property type="entry name" value="DhaL-like"/>
    <property type="match status" value="1"/>
</dbReference>
<dbReference type="Proteomes" id="UP000823201">
    <property type="component" value="Unassembled WGS sequence"/>
</dbReference>
<dbReference type="EC" id="2.7.1.-" evidence="4"/>
<keyword evidence="1 4" id="KW-0808">Transferase</keyword>
<accession>A0ABS2QAV0</accession>
<dbReference type="PROSITE" id="PS51480">
    <property type="entry name" value="DHAL"/>
    <property type="match status" value="1"/>
</dbReference>
<evidence type="ECO:0000256" key="1">
    <source>
        <dbReference type="ARBA" id="ARBA00022679"/>
    </source>
</evidence>
<keyword evidence="2" id="KW-0418">Kinase</keyword>
<evidence type="ECO:0000259" key="3">
    <source>
        <dbReference type="PROSITE" id="PS51480"/>
    </source>
</evidence>
<dbReference type="RefSeq" id="WP_205007471.1">
    <property type="nucleotide sequence ID" value="NZ_CBCRXA010000022.1"/>
</dbReference>
<dbReference type="InterPro" id="IPR050861">
    <property type="entry name" value="Dihydroxyacetone_Kinase"/>
</dbReference>
<name>A0ABS2QAV0_9BACL</name>
<dbReference type="GO" id="GO:0016740">
    <property type="term" value="F:transferase activity"/>
    <property type="evidence" value="ECO:0007669"/>
    <property type="project" value="UniProtKB-KW"/>
</dbReference>
<evidence type="ECO:0000313" key="5">
    <source>
        <dbReference type="Proteomes" id="UP000823201"/>
    </source>
</evidence>
<keyword evidence="5" id="KW-1185">Reference proteome</keyword>
<proteinExistence type="predicted"/>
<gene>
    <name evidence="4" type="ORF">JOC27_002390</name>
</gene>
<protein>
    <submittedName>
        <fullName evidence="4">Dihydroxyacetone kinase-like protein</fullName>
        <ecNumber evidence="4">2.7.1.-</ecNumber>
    </submittedName>
</protein>